<proteinExistence type="predicted"/>
<reference evidence="1" key="1">
    <citation type="submission" date="2021-01" db="EMBL/GenBank/DDBJ databases">
        <authorList>
            <consortium name="Genoscope - CEA"/>
            <person name="William W."/>
        </authorList>
    </citation>
    <scope>NUCLEOTIDE SEQUENCE</scope>
</reference>
<keyword evidence="2" id="KW-1185">Reference proteome</keyword>
<gene>
    <name evidence="1" type="ORF">PPENT_87.1.T0330018</name>
</gene>
<sequence length="70" mass="8307">MSNPIVLEQSIEEIMDQTKINELVNRFYNQTQIPKKLKFQNDSSQIQGLQDVVTMKNWLYIILLGNFIQY</sequence>
<dbReference type="Proteomes" id="UP000689195">
    <property type="component" value="Unassembled WGS sequence"/>
</dbReference>
<dbReference type="AlphaFoldDB" id="A0A8S1U575"/>
<evidence type="ECO:0000313" key="1">
    <source>
        <dbReference type="EMBL" id="CAD8159223.1"/>
    </source>
</evidence>
<organism evidence="1 2">
    <name type="scientific">Paramecium pentaurelia</name>
    <dbReference type="NCBI Taxonomy" id="43138"/>
    <lineage>
        <taxon>Eukaryota</taxon>
        <taxon>Sar</taxon>
        <taxon>Alveolata</taxon>
        <taxon>Ciliophora</taxon>
        <taxon>Intramacronucleata</taxon>
        <taxon>Oligohymenophorea</taxon>
        <taxon>Peniculida</taxon>
        <taxon>Parameciidae</taxon>
        <taxon>Paramecium</taxon>
    </lineage>
</organism>
<accession>A0A8S1U575</accession>
<protein>
    <submittedName>
        <fullName evidence="1">Uncharacterized protein</fullName>
    </submittedName>
</protein>
<name>A0A8S1U575_9CILI</name>
<comment type="caution">
    <text evidence="1">The sequence shown here is derived from an EMBL/GenBank/DDBJ whole genome shotgun (WGS) entry which is preliminary data.</text>
</comment>
<dbReference type="EMBL" id="CAJJDO010000033">
    <property type="protein sequence ID" value="CAD8159223.1"/>
    <property type="molecule type" value="Genomic_DNA"/>
</dbReference>
<evidence type="ECO:0000313" key="2">
    <source>
        <dbReference type="Proteomes" id="UP000689195"/>
    </source>
</evidence>